<proteinExistence type="inferred from homology"/>
<evidence type="ECO:0000256" key="4">
    <source>
        <dbReference type="ARBA" id="ARBA00012483"/>
    </source>
</evidence>
<evidence type="ECO:0000256" key="2">
    <source>
        <dbReference type="ARBA" id="ARBA00004167"/>
    </source>
</evidence>
<evidence type="ECO:0000256" key="10">
    <source>
        <dbReference type="ARBA" id="ARBA00022833"/>
    </source>
</evidence>
<evidence type="ECO:0000256" key="5">
    <source>
        <dbReference type="ARBA" id="ARBA00022679"/>
    </source>
</evidence>
<dbReference type="EMBL" id="JARAOO010000010">
    <property type="protein sequence ID" value="KAJ7953441.1"/>
    <property type="molecule type" value="Genomic_DNA"/>
</dbReference>
<dbReference type="PROSITE" id="PS50089">
    <property type="entry name" value="ZF_RING_2"/>
    <property type="match status" value="1"/>
</dbReference>
<sequence>MSSFSDSRYPTTTNPQAFTSPPFLIVLAIILLVFFFVGFFLVYFCRYFMENLINNWTLQRTPSGNLLGSANTTTNNGLDPSHLQVFPTFVYSSIKDFRKEKYGLECAICLLEFEDDNLLRLLTVCYHVFHQECIDLWLTKHKTCPVCRRDLENSPSKDKSPDHCSCSSMNHDQHTIHDSHESSLENHDHDHGDYTCIDIREDDHDDESRGPQGHDQQQGNQNNDDKVERFCRSHSTGHSIVLTRGAERGDKYTLRLPEDVIKTKIFRGHNWTKSCTTFEEMGACNCGYGEMSGCSPGGDIKKT</sequence>
<name>A0AAD7PF96_QUISA</name>
<evidence type="ECO:0000256" key="14">
    <source>
        <dbReference type="PROSITE-ProRule" id="PRU00175"/>
    </source>
</evidence>
<dbReference type="KEGG" id="qsa:O6P43_025146"/>
<evidence type="ECO:0000256" key="1">
    <source>
        <dbReference type="ARBA" id="ARBA00000900"/>
    </source>
</evidence>
<feature type="compositionally biased region" description="Low complexity" evidence="15">
    <location>
        <begin position="210"/>
        <end position="222"/>
    </location>
</feature>
<evidence type="ECO:0000313" key="19">
    <source>
        <dbReference type="Proteomes" id="UP001163823"/>
    </source>
</evidence>
<dbReference type="SMART" id="SM00184">
    <property type="entry name" value="RING"/>
    <property type="match status" value="1"/>
</dbReference>
<feature type="domain" description="RING-type" evidence="17">
    <location>
        <begin position="106"/>
        <end position="148"/>
    </location>
</feature>
<keyword evidence="11 16" id="KW-1133">Transmembrane helix</keyword>
<dbReference type="Proteomes" id="UP001163823">
    <property type="component" value="Chromosome 10"/>
</dbReference>
<evidence type="ECO:0000256" key="13">
    <source>
        <dbReference type="ARBA" id="ARBA00024209"/>
    </source>
</evidence>
<dbReference type="AlphaFoldDB" id="A0AAD7PF96"/>
<evidence type="ECO:0000256" key="9">
    <source>
        <dbReference type="ARBA" id="ARBA00022786"/>
    </source>
</evidence>
<gene>
    <name evidence="18" type="ORF">O6P43_025146</name>
</gene>
<keyword evidence="12 16" id="KW-0472">Membrane</keyword>
<dbReference type="InterPro" id="IPR053238">
    <property type="entry name" value="RING-H2_zinc_finger"/>
</dbReference>
<dbReference type="GO" id="GO:0016020">
    <property type="term" value="C:membrane"/>
    <property type="evidence" value="ECO:0007669"/>
    <property type="project" value="UniProtKB-SubCell"/>
</dbReference>
<dbReference type="Pfam" id="PF13639">
    <property type="entry name" value="zf-RING_2"/>
    <property type="match status" value="1"/>
</dbReference>
<dbReference type="EC" id="2.3.2.27" evidence="4"/>
<dbReference type="Gene3D" id="3.30.40.10">
    <property type="entry name" value="Zinc/RING finger domain, C3HC4 (zinc finger)"/>
    <property type="match status" value="1"/>
</dbReference>
<dbReference type="GO" id="GO:0061630">
    <property type="term" value="F:ubiquitin protein ligase activity"/>
    <property type="evidence" value="ECO:0007669"/>
    <property type="project" value="UniProtKB-EC"/>
</dbReference>
<accession>A0AAD7PF96</accession>
<comment type="catalytic activity">
    <reaction evidence="1">
        <text>S-ubiquitinyl-[E2 ubiquitin-conjugating enzyme]-L-cysteine + [acceptor protein]-L-lysine = [E2 ubiquitin-conjugating enzyme]-L-cysteine + N(6)-ubiquitinyl-[acceptor protein]-L-lysine.</text>
        <dbReference type="EC" id="2.3.2.27"/>
    </reaction>
</comment>
<keyword evidence="6 16" id="KW-0812">Transmembrane</keyword>
<comment type="similarity">
    <text evidence="13">Belongs to the RING-type zinc finger family. ATL subfamily.</text>
</comment>
<evidence type="ECO:0000256" key="15">
    <source>
        <dbReference type="SAM" id="MobiDB-lite"/>
    </source>
</evidence>
<keyword evidence="5" id="KW-0808">Transferase</keyword>
<reference evidence="18" key="1">
    <citation type="journal article" date="2023" name="Science">
        <title>Elucidation of the pathway for biosynthesis of saponin adjuvants from the soapbark tree.</title>
        <authorList>
            <person name="Reed J."/>
            <person name="Orme A."/>
            <person name="El-Demerdash A."/>
            <person name="Owen C."/>
            <person name="Martin L.B.B."/>
            <person name="Misra R.C."/>
            <person name="Kikuchi S."/>
            <person name="Rejzek M."/>
            <person name="Martin A.C."/>
            <person name="Harkess A."/>
            <person name="Leebens-Mack J."/>
            <person name="Louveau T."/>
            <person name="Stephenson M.J."/>
            <person name="Osbourn A."/>
        </authorList>
    </citation>
    <scope>NUCLEOTIDE SEQUENCE</scope>
    <source>
        <strain evidence="18">S10</strain>
    </source>
</reference>
<keyword evidence="7" id="KW-0479">Metal-binding</keyword>
<evidence type="ECO:0000256" key="6">
    <source>
        <dbReference type="ARBA" id="ARBA00022692"/>
    </source>
</evidence>
<keyword evidence="10" id="KW-0862">Zinc</keyword>
<evidence type="ECO:0000259" key="17">
    <source>
        <dbReference type="PROSITE" id="PS50089"/>
    </source>
</evidence>
<organism evidence="18 19">
    <name type="scientific">Quillaja saponaria</name>
    <name type="common">Soap bark tree</name>
    <dbReference type="NCBI Taxonomy" id="32244"/>
    <lineage>
        <taxon>Eukaryota</taxon>
        <taxon>Viridiplantae</taxon>
        <taxon>Streptophyta</taxon>
        <taxon>Embryophyta</taxon>
        <taxon>Tracheophyta</taxon>
        <taxon>Spermatophyta</taxon>
        <taxon>Magnoliopsida</taxon>
        <taxon>eudicotyledons</taxon>
        <taxon>Gunneridae</taxon>
        <taxon>Pentapetalae</taxon>
        <taxon>rosids</taxon>
        <taxon>fabids</taxon>
        <taxon>Fabales</taxon>
        <taxon>Quillajaceae</taxon>
        <taxon>Quillaja</taxon>
    </lineage>
</organism>
<dbReference type="FunFam" id="3.30.40.10:FF:000187">
    <property type="entry name" value="E3 ubiquitin-protein ligase ATL6"/>
    <property type="match status" value="1"/>
</dbReference>
<dbReference type="PANTHER" id="PTHR14155:SF521">
    <property type="entry name" value="RING-H2 FINGER PROTEIN ATL30"/>
    <property type="match status" value="1"/>
</dbReference>
<comment type="subcellular location">
    <subcellularLocation>
        <location evidence="2">Membrane</location>
        <topology evidence="2">Single-pass membrane protein</topology>
    </subcellularLocation>
</comment>
<dbReference type="GO" id="GO:0008270">
    <property type="term" value="F:zinc ion binding"/>
    <property type="evidence" value="ECO:0007669"/>
    <property type="project" value="UniProtKB-KW"/>
</dbReference>
<feature type="region of interest" description="Disordered" evidence="15">
    <location>
        <begin position="201"/>
        <end position="224"/>
    </location>
</feature>
<evidence type="ECO:0000256" key="12">
    <source>
        <dbReference type="ARBA" id="ARBA00023136"/>
    </source>
</evidence>
<feature type="transmembrane region" description="Helical" evidence="16">
    <location>
        <begin position="23"/>
        <end position="45"/>
    </location>
</feature>
<keyword evidence="19" id="KW-1185">Reference proteome</keyword>
<comment type="pathway">
    <text evidence="3">Protein modification; protein ubiquitination.</text>
</comment>
<evidence type="ECO:0000256" key="16">
    <source>
        <dbReference type="SAM" id="Phobius"/>
    </source>
</evidence>
<protein>
    <recommendedName>
        <fullName evidence="4">RING-type E3 ubiquitin transferase</fullName>
        <ecNumber evidence="4">2.3.2.27</ecNumber>
    </recommendedName>
</protein>
<dbReference type="PANTHER" id="PTHR14155">
    <property type="entry name" value="RING FINGER DOMAIN-CONTAINING"/>
    <property type="match status" value="1"/>
</dbReference>
<comment type="caution">
    <text evidence="18">The sequence shown here is derived from an EMBL/GenBank/DDBJ whole genome shotgun (WGS) entry which is preliminary data.</text>
</comment>
<dbReference type="SUPFAM" id="SSF57850">
    <property type="entry name" value="RING/U-box"/>
    <property type="match status" value="1"/>
</dbReference>
<keyword evidence="8 14" id="KW-0863">Zinc-finger</keyword>
<evidence type="ECO:0000313" key="18">
    <source>
        <dbReference type="EMBL" id="KAJ7953441.1"/>
    </source>
</evidence>
<keyword evidence="9" id="KW-0833">Ubl conjugation pathway</keyword>
<dbReference type="InterPro" id="IPR013083">
    <property type="entry name" value="Znf_RING/FYVE/PHD"/>
</dbReference>
<evidence type="ECO:0000256" key="11">
    <source>
        <dbReference type="ARBA" id="ARBA00022989"/>
    </source>
</evidence>
<evidence type="ECO:0000256" key="3">
    <source>
        <dbReference type="ARBA" id="ARBA00004906"/>
    </source>
</evidence>
<evidence type="ECO:0000256" key="7">
    <source>
        <dbReference type="ARBA" id="ARBA00022723"/>
    </source>
</evidence>
<dbReference type="InterPro" id="IPR001841">
    <property type="entry name" value="Znf_RING"/>
</dbReference>
<evidence type="ECO:0000256" key="8">
    <source>
        <dbReference type="ARBA" id="ARBA00022771"/>
    </source>
</evidence>